<dbReference type="CDD" id="cd03507">
    <property type="entry name" value="Delta12-FADS-like"/>
    <property type="match status" value="1"/>
</dbReference>
<feature type="transmembrane region" description="Helical" evidence="1">
    <location>
        <begin position="199"/>
        <end position="220"/>
    </location>
</feature>
<dbReference type="EMBL" id="JARQWQ010000012">
    <property type="protein sequence ID" value="KAK2568323.1"/>
    <property type="molecule type" value="Genomic_DNA"/>
</dbReference>
<feature type="transmembrane region" description="Helical" evidence="1">
    <location>
        <begin position="140"/>
        <end position="160"/>
    </location>
</feature>
<dbReference type="GO" id="GO:0016491">
    <property type="term" value="F:oxidoreductase activity"/>
    <property type="evidence" value="ECO:0007669"/>
    <property type="project" value="InterPro"/>
</dbReference>
<dbReference type="InterPro" id="IPR012171">
    <property type="entry name" value="Fatty_acid_desaturase"/>
</dbReference>
<gene>
    <name evidence="3" type="ORF">P5673_007336</name>
</gene>
<keyword evidence="1" id="KW-1133">Transmembrane helix</keyword>
<evidence type="ECO:0000313" key="3">
    <source>
        <dbReference type="EMBL" id="KAK2568323.1"/>
    </source>
</evidence>
<accession>A0AAD9VBE7</accession>
<name>A0AAD9VBE7_ACRCE</name>
<feature type="transmembrane region" description="Helical" evidence="1">
    <location>
        <begin position="249"/>
        <end position="270"/>
    </location>
</feature>
<reference evidence="3" key="1">
    <citation type="journal article" date="2023" name="G3 (Bethesda)">
        <title>Whole genome assembly and annotation of the endangered Caribbean coral Acropora cervicornis.</title>
        <authorList>
            <person name="Selwyn J.D."/>
            <person name="Vollmer S.V."/>
        </authorList>
    </citation>
    <scope>NUCLEOTIDE SEQUENCE</scope>
    <source>
        <strain evidence="3">K2</strain>
    </source>
</reference>
<feature type="domain" description="Fatty acid desaturase" evidence="2">
    <location>
        <begin position="109"/>
        <end position="373"/>
    </location>
</feature>
<comment type="caution">
    <text evidence="3">The sequence shown here is derived from an EMBL/GenBank/DDBJ whole genome shotgun (WGS) entry which is preliminary data.</text>
</comment>
<evidence type="ECO:0000313" key="4">
    <source>
        <dbReference type="Proteomes" id="UP001249851"/>
    </source>
</evidence>
<dbReference type="Proteomes" id="UP001249851">
    <property type="component" value="Unassembled WGS sequence"/>
</dbReference>
<feature type="transmembrane region" description="Helical" evidence="1">
    <location>
        <begin position="276"/>
        <end position="300"/>
    </location>
</feature>
<feature type="transmembrane region" description="Helical" evidence="1">
    <location>
        <begin position="75"/>
        <end position="97"/>
    </location>
</feature>
<keyword evidence="1" id="KW-0812">Transmembrane</keyword>
<keyword evidence="1" id="KW-0472">Membrane</keyword>
<reference evidence="3" key="2">
    <citation type="journal article" date="2023" name="Science">
        <title>Genomic signatures of disease resistance in endangered staghorn corals.</title>
        <authorList>
            <person name="Vollmer S.V."/>
            <person name="Selwyn J.D."/>
            <person name="Despard B.A."/>
            <person name="Roesel C.L."/>
        </authorList>
    </citation>
    <scope>NUCLEOTIDE SEQUENCE</scope>
    <source>
        <strain evidence="3">K2</strain>
    </source>
</reference>
<feature type="transmembrane region" description="Helical" evidence="1">
    <location>
        <begin position="109"/>
        <end position="128"/>
    </location>
</feature>
<evidence type="ECO:0000259" key="2">
    <source>
        <dbReference type="Pfam" id="PF00487"/>
    </source>
</evidence>
<organism evidence="3 4">
    <name type="scientific">Acropora cervicornis</name>
    <name type="common">Staghorn coral</name>
    <dbReference type="NCBI Taxonomy" id="6130"/>
    <lineage>
        <taxon>Eukaryota</taxon>
        <taxon>Metazoa</taxon>
        <taxon>Cnidaria</taxon>
        <taxon>Anthozoa</taxon>
        <taxon>Hexacorallia</taxon>
        <taxon>Scleractinia</taxon>
        <taxon>Astrocoeniina</taxon>
        <taxon>Acroporidae</taxon>
        <taxon>Acropora</taxon>
    </lineage>
</organism>
<dbReference type="GO" id="GO:0006629">
    <property type="term" value="P:lipid metabolic process"/>
    <property type="evidence" value="ECO:0007669"/>
    <property type="project" value="InterPro"/>
</dbReference>
<dbReference type="InterPro" id="IPR005804">
    <property type="entry name" value="FA_desaturase_dom"/>
</dbReference>
<evidence type="ECO:0000256" key="1">
    <source>
        <dbReference type="SAM" id="Phobius"/>
    </source>
</evidence>
<proteinExistence type="predicted"/>
<dbReference type="Pfam" id="PF00487">
    <property type="entry name" value="FA_desaturase"/>
    <property type="match status" value="1"/>
</dbReference>
<dbReference type="PANTHER" id="PTHR32100">
    <property type="entry name" value="OMEGA-6 FATTY ACID DESATURASE, CHLOROPLASTIC"/>
    <property type="match status" value="1"/>
</dbReference>
<protein>
    <submittedName>
        <fullName evidence="3">Omega-6 fatty acid desaturase</fullName>
    </submittedName>
</protein>
<dbReference type="AlphaFoldDB" id="A0AAD9VBE7"/>
<sequence length="408" mass="47714">MMLIGRKDKTFYASIRMDETTRRRGKEGPSVDEISKIQEKIVEAGVPTSAPPFTLKDLKDAVPARCFESSLLTSSFYLFLDLTGVFLLYAAAMWVFYASLPWYAHAVFWPVYWIFQGCVSFGVWIIAHECGHYSFCASKFVCDIVGLVLHTALFVPYHSWRISHAQHHRNTNRMDGDQAFVPNTRTFLKSGNDLEFPNIFWRMLHVVKYLSIGWPAYLFFHARGRPYENYPSRPNHFNPFAPIFSRKDFWDVVVSDIALLVWIGILYYFSANVYSLGWLVCLYVIPLMQVNMWLVIVTYLQHTDIKVPHYSGNEWTWLKGALCTVDRDYGILNYVFHHLTDCHVAHHLFSYMPHYNMAEATEAIKPILGRYYTFDNTPVWKALWNTDSYCRFVEDSGKILWYKFLPEH</sequence>
<keyword evidence="4" id="KW-1185">Reference proteome</keyword>